<dbReference type="OrthoDB" id="2424665at2759"/>
<evidence type="ECO:0000313" key="3">
    <source>
        <dbReference type="Proteomes" id="UP000789396"/>
    </source>
</evidence>
<sequence>MYEEQIRGKNRLIEELEYVLKKSEKDCRRKRSEIERIEIQVKAQKRTIDELVGQQRIQVASTNHVAESNTSQKVSFEMSENHVPHDLLGQLRQKDYIIDNLTRRVEKIEAAMKDKDYQIEVLTKCLTDEKKTVREIRRIN</sequence>
<keyword evidence="1" id="KW-0175">Coiled coil</keyword>
<evidence type="ECO:0000313" key="2">
    <source>
        <dbReference type="EMBL" id="CAG8563862.1"/>
    </source>
</evidence>
<keyword evidence="3" id="KW-1185">Reference proteome</keyword>
<dbReference type="Proteomes" id="UP000789396">
    <property type="component" value="Unassembled WGS sequence"/>
</dbReference>
<name>A0A9N9FXY7_9GLOM</name>
<protein>
    <submittedName>
        <fullName evidence="2">8174_t:CDS:1</fullName>
    </submittedName>
</protein>
<dbReference type="AlphaFoldDB" id="A0A9N9FXY7"/>
<evidence type="ECO:0000256" key="1">
    <source>
        <dbReference type="SAM" id="Coils"/>
    </source>
</evidence>
<proteinExistence type="predicted"/>
<comment type="caution">
    <text evidence="2">The sequence shown here is derived from an EMBL/GenBank/DDBJ whole genome shotgun (WGS) entry which is preliminary data.</text>
</comment>
<dbReference type="EMBL" id="CAJVPZ010005648">
    <property type="protein sequence ID" value="CAG8563862.1"/>
    <property type="molecule type" value="Genomic_DNA"/>
</dbReference>
<organism evidence="2 3">
    <name type="scientific">Racocetra fulgida</name>
    <dbReference type="NCBI Taxonomy" id="60492"/>
    <lineage>
        <taxon>Eukaryota</taxon>
        <taxon>Fungi</taxon>
        <taxon>Fungi incertae sedis</taxon>
        <taxon>Mucoromycota</taxon>
        <taxon>Glomeromycotina</taxon>
        <taxon>Glomeromycetes</taxon>
        <taxon>Diversisporales</taxon>
        <taxon>Gigasporaceae</taxon>
        <taxon>Racocetra</taxon>
    </lineage>
</organism>
<reference evidence="2" key="1">
    <citation type="submission" date="2021-06" db="EMBL/GenBank/DDBJ databases">
        <authorList>
            <person name="Kallberg Y."/>
            <person name="Tangrot J."/>
            <person name="Rosling A."/>
        </authorList>
    </citation>
    <scope>NUCLEOTIDE SEQUENCE</scope>
    <source>
        <strain evidence="2">IN212</strain>
    </source>
</reference>
<accession>A0A9N9FXY7</accession>
<gene>
    <name evidence="2" type="ORF">RFULGI_LOCUS5175</name>
</gene>
<feature type="coiled-coil region" evidence="1">
    <location>
        <begin position="13"/>
        <end position="54"/>
    </location>
</feature>